<keyword evidence="8" id="KW-0626">Porin</keyword>
<evidence type="ECO:0000256" key="7">
    <source>
        <dbReference type="ARBA" id="ARBA00023065"/>
    </source>
</evidence>
<dbReference type="SUPFAM" id="SSF56935">
    <property type="entry name" value="Porins"/>
    <property type="match status" value="1"/>
</dbReference>
<dbReference type="GO" id="GO:0015288">
    <property type="term" value="F:porin activity"/>
    <property type="evidence" value="ECO:0007669"/>
    <property type="project" value="UniProtKB-KW"/>
</dbReference>
<dbReference type="Proteomes" id="UP000237082">
    <property type="component" value="Unassembled WGS sequence"/>
</dbReference>
<evidence type="ECO:0000256" key="3">
    <source>
        <dbReference type="ARBA" id="ARBA00022448"/>
    </source>
</evidence>
<dbReference type="Pfam" id="PF13609">
    <property type="entry name" value="Porin_4"/>
    <property type="match status" value="1"/>
</dbReference>
<gene>
    <name evidence="13" type="ORF">C2I19_18355</name>
</gene>
<dbReference type="InterPro" id="IPR023614">
    <property type="entry name" value="Porin_dom_sf"/>
</dbReference>
<keyword evidence="9" id="KW-0472">Membrane</keyword>
<keyword evidence="14" id="KW-1185">Reference proteome</keyword>
<organism evidence="13 14">
    <name type="scientific">Chromobacterium alticapitis</name>
    <dbReference type="NCBI Taxonomy" id="2073169"/>
    <lineage>
        <taxon>Bacteria</taxon>
        <taxon>Pseudomonadati</taxon>
        <taxon>Pseudomonadota</taxon>
        <taxon>Betaproteobacteria</taxon>
        <taxon>Neisseriales</taxon>
        <taxon>Chromobacteriaceae</taxon>
        <taxon>Chromobacterium</taxon>
    </lineage>
</organism>
<dbReference type="CDD" id="cd00342">
    <property type="entry name" value="gram_neg_porins"/>
    <property type="match status" value="1"/>
</dbReference>
<dbReference type="PANTHER" id="PTHR34501">
    <property type="entry name" value="PROTEIN YDDL-RELATED"/>
    <property type="match status" value="1"/>
</dbReference>
<comment type="caution">
    <text evidence="13">The sequence shown here is derived from an EMBL/GenBank/DDBJ whole genome shotgun (WGS) entry which is preliminary data.</text>
</comment>
<evidence type="ECO:0000256" key="1">
    <source>
        <dbReference type="ARBA" id="ARBA00004571"/>
    </source>
</evidence>
<comment type="subunit">
    <text evidence="2">Homotrimer.</text>
</comment>
<keyword evidence="4" id="KW-1134">Transmembrane beta strand</keyword>
<dbReference type="OrthoDB" id="5289162at2"/>
<evidence type="ECO:0000256" key="8">
    <source>
        <dbReference type="ARBA" id="ARBA00023114"/>
    </source>
</evidence>
<keyword evidence="7" id="KW-0406">Ion transport</keyword>
<protein>
    <recommendedName>
        <fullName evidence="12">Porin domain-containing protein</fullName>
    </recommendedName>
</protein>
<comment type="subcellular location">
    <subcellularLocation>
        <location evidence="1">Cell outer membrane</location>
        <topology evidence="1">Multi-pass membrane protein</topology>
    </subcellularLocation>
</comment>
<evidence type="ECO:0000256" key="11">
    <source>
        <dbReference type="SAM" id="SignalP"/>
    </source>
</evidence>
<sequence length="380" mass="40772">MKKIIIAAAVAAAVPALAQADVNIYGSLRAGVSMTKNSANNYSSTFGVDDFGSRIGFKGSEDLGNGLKTIWQVETGFAIDGVAGGGSASGTFANRESYVGVDSGFGKLRVGYLTDVLADSEATDNLYGPRRDGMGTNFPLYEQGDLFSYGDLRFKNSVRYDSPTLYGFNLTLQYGAGENQPAGQKKQGEQYGVRLAYQNAGFFGAFANATQLNTKGSSNSSTNRLEGGYSANNLYLAASYQWLTTYGDAWAQAKNADGSLKFDANKQPIYALPGINQLSPTVGTGGNKVENTTWALNAAYTIGNFKPSVVYSKRGDAKVDGVRYSLGGNQWAAALDYTMSKNTMVEVGYGERKDNKDARTINNFAQEKSTLAWAMMKHNF</sequence>
<evidence type="ECO:0000256" key="9">
    <source>
        <dbReference type="ARBA" id="ARBA00023136"/>
    </source>
</evidence>
<evidence type="ECO:0000313" key="14">
    <source>
        <dbReference type="Proteomes" id="UP000237082"/>
    </source>
</evidence>
<dbReference type="AlphaFoldDB" id="A0A2S5DBU2"/>
<dbReference type="PANTHER" id="PTHR34501:SF9">
    <property type="entry name" value="MAJOR OUTER MEMBRANE PROTEIN P.IA"/>
    <property type="match status" value="1"/>
</dbReference>
<dbReference type="PRINTS" id="PR00182">
    <property type="entry name" value="ECOLNEIPORIN"/>
</dbReference>
<dbReference type="RefSeq" id="WP_103904077.1">
    <property type="nucleotide sequence ID" value="NZ_PQWB01000117.1"/>
</dbReference>
<evidence type="ECO:0000259" key="12">
    <source>
        <dbReference type="Pfam" id="PF13609"/>
    </source>
</evidence>
<keyword evidence="10" id="KW-0998">Cell outer membrane</keyword>
<feature type="signal peptide" evidence="11">
    <location>
        <begin position="1"/>
        <end position="20"/>
    </location>
</feature>
<proteinExistence type="predicted"/>
<dbReference type="Gene3D" id="2.40.160.10">
    <property type="entry name" value="Porin"/>
    <property type="match status" value="1"/>
</dbReference>
<dbReference type="PRINTS" id="PR00184">
    <property type="entry name" value="NEISSPPORIN"/>
</dbReference>
<keyword evidence="3" id="KW-0813">Transport</keyword>
<reference evidence="14" key="1">
    <citation type="submission" date="2018-02" db="EMBL/GenBank/DDBJ databases">
        <authorList>
            <person name="O'Hara-Hanley K."/>
            <person name="Soby S."/>
        </authorList>
    </citation>
    <scope>NUCLEOTIDE SEQUENCE [LARGE SCALE GENOMIC DNA]</scope>
    <source>
        <strain evidence="14">MWU14-2602</strain>
    </source>
</reference>
<dbReference type="InterPro" id="IPR050298">
    <property type="entry name" value="Gram-neg_bact_OMP"/>
</dbReference>
<dbReference type="GO" id="GO:0009279">
    <property type="term" value="C:cell outer membrane"/>
    <property type="evidence" value="ECO:0007669"/>
    <property type="project" value="UniProtKB-SubCell"/>
</dbReference>
<evidence type="ECO:0000313" key="13">
    <source>
        <dbReference type="EMBL" id="POZ60556.1"/>
    </source>
</evidence>
<evidence type="ECO:0000256" key="6">
    <source>
        <dbReference type="ARBA" id="ARBA00022729"/>
    </source>
</evidence>
<keyword evidence="5" id="KW-0812">Transmembrane</keyword>
<accession>A0A2S5DBU2</accession>
<evidence type="ECO:0000256" key="2">
    <source>
        <dbReference type="ARBA" id="ARBA00011233"/>
    </source>
</evidence>
<dbReference type="InterPro" id="IPR002299">
    <property type="entry name" value="Porin_Neis"/>
</dbReference>
<evidence type="ECO:0000256" key="4">
    <source>
        <dbReference type="ARBA" id="ARBA00022452"/>
    </source>
</evidence>
<dbReference type="GO" id="GO:0046930">
    <property type="term" value="C:pore complex"/>
    <property type="evidence" value="ECO:0007669"/>
    <property type="project" value="UniProtKB-KW"/>
</dbReference>
<dbReference type="InterPro" id="IPR033900">
    <property type="entry name" value="Gram_neg_porin_domain"/>
</dbReference>
<dbReference type="GO" id="GO:0034220">
    <property type="term" value="P:monoatomic ion transmembrane transport"/>
    <property type="evidence" value="ECO:0007669"/>
    <property type="project" value="InterPro"/>
</dbReference>
<dbReference type="InterPro" id="IPR001702">
    <property type="entry name" value="Porin_Gram-ve"/>
</dbReference>
<name>A0A2S5DBU2_9NEIS</name>
<evidence type="ECO:0000256" key="5">
    <source>
        <dbReference type="ARBA" id="ARBA00022692"/>
    </source>
</evidence>
<feature type="chain" id="PRO_5015572067" description="Porin domain-containing protein" evidence="11">
    <location>
        <begin position="21"/>
        <end position="380"/>
    </location>
</feature>
<dbReference type="EMBL" id="PQWB01000117">
    <property type="protein sequence ID" value="POZ60556.1"/>
    <property type="molecule type" value="Genomic_DNA"/>
</dbReference>
<evidence type="ECO:0000256" key="10">
    <source>
        <dbReference type="ARBA" id="ARBA00023237"/>
    </source>
</evidence>
<feature type="domain" description="Porin" evidence="12">
    <location>
        <begin position="7"/>
        <end position="355"/>
    </location>
</feature>
<keyword evidence="6 11" id="KW-0732">Signal</keyword>